<dbReference type="InterPro" id="IPR003593">
    <property type="entry name" value="AAA+_ATPase"/>
</dbReference>
<dbReference type="InterPro" id="IPR036640">
    <property type="entry name" value="ABC1_TM_sf"/>
</dbReference>
<dbReference type="GO" id="GO:0016887">
    <property type="term" value="F:ATP hydrolysis activity"/>
    <property type="evidence" value="ECO:0007669"/>
    <property type="project" value="InterPro"/>
</dbReference>
<evidence type="ECO:0000256" key="7">
    <source>
        <dbReference type="SAM" id="MobiDB-lite"/>
    </source>
</evidence>
<feature type="transmembrane region" description="Helical" evidence="8">
    <location>
        <begin position="298"/>
        <end position="318"/>
    </location>
</feature>
<feature type="domain" description="ABC transmembrane type-1" evidence="10">
    <location>
        <begin position="703"/>
        <end position="923"/>
    </location>
</feature>
<dbReference type="PANTHER" id="PTHR24221">
    <property type="entry name" value="ATP-BINDING CASSETTE SUB-FAMILY B"/>
    <property type="match status" value="1"/>
</dbReference>
<sequence length="923" mass="104608">MNHIGNSESPLSCSGVRRNQDNEEDESVLKDTPEEEVMNSTIWEILRECQPDCFLFFLAVFGSAIQGFSFPVLAQLIVRTYKVRAFENAYAMEGESILINGHFWASMFLVLGLYRPITLYCQYYCFGKLSEKLSTRLRIRSFKHLLSLPCAFYDEPKNSPTRLANRLNTDASNVKAAVDARLGSVLMTLVSFIVAISIACYYSWKLTIQVKQNVKTRLNLDFQVLLFFPVLYFSKYCYEKTTVLSIKQDSMAFEKSNKIAVEVLDNIKTVRSLTMEEKVMQMVTDHLQVIKSMYHKRAFIQGLASGFSAGCSQLIYALSFKFGTYLILQKEVLPMDMYLALVTLSYTSNMAGSALSYLPDYKKAIHAAGLIFNLFTYPATMPYQSTEGTLNISNGEFHTNKIKFHYHQRPDHLVLKDVNLKLEAGKTLALVGPSGSGKSTIISLLEMFYRVDSGNINIDHENIENINLQHLRSNLALVSQEPILFNCSVRENLVYGMHRSVSISEIEKALHKANAICFVYNFPQKLKKIFPEQSILVHLFFQGLDTIVGERGTQISGGQKQRIAIARAILRRPKLLLLDEATSALDSHNEKIVQNVLDNASERLSTVVIAHRLSTIKNADSIAVLKLGMVVEQGENWYVSQLHFFKSQEHTVNFSKKEVIIGKWLKTKKNKSASKRVNSILGPDRFIHLIALCTTKYEKVLFILAIFFAIITGLIQPFESYTLGEVAQVLVTITNAINNKTIEPSDLEKAYSTFEHDMNRVVIYFLFCGFAYFTSAFLQFSLVRFVGDNTTYRVRKQFIECLLRKDICYFDSHSTGHFSALLNDNLERFREVFNEKLTLTLAFFTDFAIGTTLAFYTDWQLASYGFVFALGIAFSGVLGSKANMKATEKQNIHYNKAASIVFQTLGSYKTVCSLNGQPIELEK</sequence>
<dbReference type="AlphaFoldDB" id="G0MHN1"/>
<dbReference type="SUPFAM" id="SSF90123">
    <property type="entry name" value="ABC transporter transmembrane region"/>
    <property type="match status" value="2"/>
</dbReference>
<feature type="transmembrane region" description="Helical" evidence="8">
    <location>
        <begin position="700"/>
        <end position="718"/>
    </location>
</feature>
<feature type="domain" description="ABC transmembrane type-1" evidence="10">
    <location>
        <begin position="57"/>
        <end position="363"/>
    </location>
</feature>
<dbReference type="InterPro" id="IPR011527">
    <property type="entry name" value="ABC1_TM_dom"/>
</dbReference>
<protein>
    <submittedName>
        <fullName evidence="11">Uncharacterized protein</fullName>
    </submittedName>
</protein>
<evidence type="ECO:0000256" key="8">
    <source>
        <dbReference type="SAM" id="Phobius"/>
    </source>
</evidence>
<dbReference type="Gene3D" id="1.20.1560.10">
    <property type="entry name" value="ABC transporter type 1, transmembrane domain"/>
    <property type="match status" value="3"/>
</dbReference>
<dbReference type="EMBL" id="GL379795">
    <property type="protein sequence ID" value="EGT59444.1"/>
    <property type="molecule type" value="Genomic_DNA"/>
</dbReference>
<dbReference type="FunFam" id="3.40.50.300:FF:002283">
    <property type="entry name" value="p-GlycoProtein related"/>
    <property type="match status" value="1"/>
</dbReference>
<evidence type="ECO:0000259" key="10">
    <source>
        <dbReference type="PROSITE" id="PS50929"/>
    </source>
</evidence>
<feature type="transmembrane region" description="Helical" evidence="8">
    <location>
        <begin position="97"/>
        <end position="114"/>
    </location>
</feature>
<feature type="transmembrane region" description="Helical" evidence="8">
    <location>
        <begin position="54"/>
        <end position="77"/>
    </location>
</feature>
<keyword evidence="4" id="KW-0067">ATP-binding</keyword>
<dbReference type="InParanoid" id="G0MHN1"/>
<dbReference type="GO" id="GO:0005524">
    <property type="term" value="F:ATP binding"/>
    <property type="evidence" value="ECO:0007669"/>
    <property type="project" value="UniProtKB-KW"/>
</dbReference>
<proteinExistence type="predicted"/>
<evidence type="ECO:0000256" key="2">
    <source>
        <dbReference type="ARBA" id="ARBA00022692"/>
    </source>
</evidence>
<feature type="compositionally biased region" description="Polar residues" evidence="7">
    <location>
        <begin position="1"/>
        <end position="12"/>
    </location>
</feature>
<feature type="transmembrane region" description="Helical" evidence="8">
    <location>
        <begin position="338"/>
        <end position="358"/>
    </location>
</feature>
<feature type="transmembrane region" description="Helical" evidence="8">
    <location>
        <begin position="185"/>
        <end position="204"/>
    </location>
</feature>
<dbReference type="GO" id="GO:0016020">
    <property type="term" value="C:membrane"/>
    <property type="evidence" value="ECO:0007669"/>
    <property type="project" value="UniProtKB-SubCell"/>
</dbReference>
<feature type="transmembrane region" description="Helical" evidence="8">
    <location>
        <begin position="761"/>
        <end position="786"/>
    </location>
</feature>
<dbReference type="GO" id="GO:0140359">
    <property type="term" value="F:ABC-type transporter activity"/>
    <property type="evidence" value="ECO:0007669"/>
    <property type="project" value="InterPro"/>
</dbReference>
<dbReference type="OrthoDB" id="6500128at2759"/>
<keyword evidence="12" id="KW-1185">Reference proteome</keyword>
<evidence type="ECO:0000259" key="9">
    <source>
        <dbReference type="PROSITE" id="PS50893"/>
    </source>
</evidence>
<dbReference type="HOGENOM" id="CLU_000604_84_3_1"/>
<feature type="transmembrane region" description="Helical" evidence="8">
    <location>
        <begin position="837"/>
        <end position="856"/>
    </location>
</feature>
<feature type="region of interest" description="Disordered" evidence="7">
    <location>
        <begin position="1"/>
        <end position="33"/>
    </location>
</feature>
<evidence type="ECO:0000256" key="5">
    <source>
        <dbReference type="ARBA" id="ARBA00022989"/>
    </source>
</evidence>
<dbReference type="eggNOG" id="KOG0055">
    <property type="taxonomic scope" value="Eukaryota"/>
</dbReference>
<dbReference type="InterPro" id="IPR027417">
    <property type="entry name" value="P-loop_NTPase"/>
</dbReference>
<dbReference type="Gene3D" id="3.40.50.300">
    <property type="entry name" value="P-loop containing nucleotide triphosphate hydrolases"/>
    <property type="match status" value="1"/>
</dbReference>
<dbReference type="STRING" id="135651.G0MHN1"/>
<dbReference type="Pfam" id="PF00005">
    <property type="entry name" value="ABC_tran"/>
    <property type="match status" value="1"/>
</dbReference>
<feature type="domain" description="ABC transporter" evidence="9">
    <location>
        <begin position="397"/>
        <end position="652"/>
    </location>
</feature>
<evidence type="ECO:0000256" key="4">
    <source>
        <dbReference type="ARBA" id="ARBA00022840"/>
    </source>
</evidence>
<evidence type="ECO:0000313" key="12">
    <source>
        <dbReference type="Proteomes" id="UP000008068"/>
    </source>
</evidence>
<dbReference type="InterPro" id="IPR017871">
    <property type="entry name" value="ABC_transporter-like_CS"/>
</dbReference>
<evidence type="ECO:0000256" key="1">
    <source>
        <dbReference type="ARBA" id="ARBA00004141"/>
    </source>
</evidence>
<evidence type="ECO:0000256" key="6">
    <source>
        <dbReference type="ARBA" id="ARBA00023136"/>
    </source>
</evidence>
<comment type="subcellular location">
    <subcellularLocation>
        <location evidence="1">Membrane</location>
        <topology evidence="1">Multi-pass membrane protein</topology>
    </subcellularLocation>
</comment>
<dbReference type="CDD" id="cd18578">
    <property type="entry name" value="ABC_6TM_Pgp_ABCB1_D2_like"/>
    <property type="match status" value="1"/>
</dbReference>
<gene>
    <name evidence="11" type="ORF">CAEBREN_31805</name>
</gene>
<dbReference type="PROSITE" id="PS00211">
    <property type="entry name" value="ABC_TRANSPORTER_1"/>
    <property type="match status" value="1"/>
</dbReference>
<dbReference type="SMART" id="SM00382">
    <property type="entry name" value="AAA"/>
    <property type="match status" value="1"/>
</dbReference>
<accession>G0MHN1</accession>
<keyword evidence="6 8" id="KW-0472">Membrane</keyword>
<dbReference type="SUPFAM" id="SSF52540">
    <property type="entry name" value="P-loop containing nucleoside triphosphate hydrolases"/>
    <property type="match status" value="1"/>
</dbReference>
<evidence type="ECO:0000256" key="3">
    <source>
        <dbReference type="ARBA" id="ARBA00022741"/>
    </source>
</evidence>
<name>G0MHN1_CAEBE</name>
<keyword evidence="5 8" id="KW-1133">Transmembrane helix</keyword>
<dbReference type="InterPro" id="IPR003439">
    <property type="entry name" value="ABC_transporter-like_ATP-bd"/>
</dbReference>
<organism evidence="12">
    <name type="scientific">Caenorhabditis brenneri</name>
    <name type="common">Nematode worm</name>
    <dbReference type="NCBI Taxonomy" id="135651"/>
    <lineage>
        <taxon>Eukaryota</taxon>
        <taxon>Metazoa</taxon>
        <taxon>Ecdysozoa</taxon>
        <taxon>Nematoda</taxon>
        <taxon>Chromadorea</taxon>
        <taxon>Rhabditida</taxon>
        <taxon>Rhabditina</taxon>
        <taxon>Rhabditomorpha</taxon>
        <taxon>Rhabditoidea</taxon>
        <taxon>Rhabditidae</taxon>
        <taxon>Peloderinae</taxon>
        <taxon>Caenorhabditis</taxon>
    </lineage>
</organism>
<dbReference type="Proteomes" id="UP000008068">
    <property type="component" value="Unassembled WGS sequence"/>
</dbReference>
<dbReference type="Pfam" id="PF00664">
    <property type="entry name" value="ABC_membrane"/>
    <property type="match status" value="2"/>
</dbReference>
<dbReference type="InterPro" id="IPR039421">
    <property type="entry name" value="Type_1_exporter"/>
</dbReference>
<dbReference type="PANTHER" id="PTHR24221:SF611">
    <property type="entry name" value="P-GLYCOPROTEIN RELATED"/>
    <property type="match status" value="1"/>
</dbReference>
<reference evidence="12" key="1">
    <citation type="submission" date="2011-07" db="EMBL/GenBank/DDBJ databases">
        <authorList>
            <consortium name="Caenorhabditis brenneri Sequencing and Analysis Consortium"/>
            <person name="Wilson R.K."/>
        </authorList>
    </citation>
    <scope>NUCLEOTIDE SEQUENCE [LARGE SCALE GENOMIC DNA]</scope>
    <source>
        <strain evidence="12">PB2801</strain>
    </source>
</reference>
<keyword evidence="2 8" id="KW-0812">Transmembrane</keyword>
<evidence type="ECO:0000313" key="11">
    <source>
        <dbReference type="EMBL" id="EGT59444.1"/>
    </source>
</evidence>
<dbReference type="PROSITE" id="PS50893">
    <property type="entry name" value="ABC_TRANSPORTER_2"/>
    <property type="match status" value="1"/>
</dbReference>
<feature type="transmembrane region" description="Helical" evidence="8">
    <location>
        <begin position="862"/>
        <end position="880"/>
    </location>
</feature>
<dbReference type="PROSITE" id="PS50929">
    <property type="entry name" value="ABC_TM1F"/>
    <property type="match status" value="2"/>
</dbReference>
<keyword evidence="3" id="KW-0547">Nucleotide-binding</keyword>